<gene>
    <name evidence="2" type="ORF">SAMN02745724_03101</name>
</gene>
<accession>A0A1I1NK97</accession>
<dbReference type="Proteomes" id="UP000198862">
    <property type="component" value="Unassembled WGS sequence"/>
</dbReference>
<dbReference type="Pfam" id="PF07978">
    <property type="entry name" value="NIPSNAP"/>
    <property type="match status" value="1"/>
</dbReference>
<organism evidence="2 3">
    <name type="scientific">Pseudoalteromonas denitrificans DSM 6059</name>
    <dbReference type="NCBI Taxonomy" id="1123010"/>
    <lineage>
        <taxon>Bacteria</taxon>
        <taxon>Pseudomonadati</taxon>
        <taxon>Pseudomonadota</taxon>
        <taxon>Gammaproteobacteria</taxon>
        <taxon>Alteromonadales</taxon>
        <taxon>Pseudoalteromonadaceae</taxon>
        <taxon>Pseudoalteromonas</taxon>
    </lineage>
</organism>
<dbReference type="InterPro" id="IPR012577">
    <property type="entry name" value="NIPSNAP"/>
</dbReference>
<feature type="domain" description="NIPSNAP" evidence="1">
    <location>
        <begin position="11"/>
        <end position="105"/>
    </location>
</feature>
<dbReference type="SUPFAM" id="SSF54909">
    <property type="entry name" value="Dimeric alpha+beta barrel"/>
    <property type="match status" value="1"/>
</dbReference>
<dbReference type="OrthoDB" id="9798776at2"/>
<dbReference type="Gene3D" id="3.30.70.100">
    <property type="match status" value="1"/>
</dbReference>
<proteinExistence type="predicted"/>
<dbReference type="AlphaFoldDB" id="A0A1I1NK97"/>
<dbReference type="RefSeq" id="WP_091986059.1">
    <property type="nucleotide sequence ID" value="NZ_FOLO01000026.1"/>
</dbReference>
<name>A0A1I1NK97_9GAMM</name>
<dbReference type="STRING" id="1123010.SAMN02745724_03101"/>
<keyword evidence="3" id="KW-1185">Reference proteome</keyword>
<dbReference type="EMBL" id="FOLO01000026">
    <property type="protein sequence ID" value="SFC98069.1"/>
    <property type="molecule type" value="Genomic_DNA"/>
</dbReference>
<evidence type="ECO:0000313" key="2">
    <source>
        <dbReference type="EMBL" id="SFC98069.1"/>
    </source>
</evidence>
<evidence type="ECO:0000259" key="1">
    <source>
        <dbReference type="Pfam" id="PF07978"/>
    </source>
</evidence>
<protein>
    <submittedName>
        <fullName evidence="2">NIPSNAP protein</fullName>
    </submittedName>
</protein>
<reference evidence="2 3" key="1">
    <citation type="submission" date="2016-10" db="EMBL/GenBank/DDBJ databases">
        <authorList>
            <person name="de Groot N.N."/>
        </authorList>
    </citation>
    <scope>NUCLEOTIDE SEQUENCE [LARGE SCALE GENOMIC DNA]</scope>
    <source>
        <strain evidence="2 3">DSM 6059</strain>
    </source>
</reference>
<evidence type="ECO:0000313" key="3">
    <source>
        <dbReference type="Proteomes" id="UP000198862"/>
    </source>
</evidence>
<dbReference type="InterPro" id="IPR011008">
    <property type="entry name" value="Dimeric_a/b-barrel"/>
</dbReference>
<sequence length="117" mass="13595">MHNDNQKITCFIQYKINPFKIKEFEQYAKNWGEIIPRCGGDLLGYFLPHESTNDIAYGLISFNSLADYENYRARLKNDDKGFANFSMAQAQQFIIEENRSFLKIIPQTYKQAAGVVK</sequence>